<sequence length="241" mass="25095">MAVVWHRILREVRGGSSAETLLRPGAKLGCPRCIIKKQTLGCSSSMVPPVVCGARRLGSMCSAGYGRGMARSMAYLLRSRATIRSTCSQHSAAPWHALRFAGRRRTHDAAAARCTAGATSHDGGGWGQRPRLAAVTTARRRGHRSGLADRGGAGPFGERHAAAAPGQGQRRAYGAHGEAPGPCVGVWPWTAATALDWRWRCSRARDSPRAAPFAGAGAAAGALGAAVVSAGAVGAQGWRIR</sequence>
<evidence type="ECO:0000313" key="3">
    <source>
        <dbReference type="Proteomes" id="UP000504636"/>
    </source>
</evidence>
<organism evidence="2">
    <name type="scientific">Mytilinidion resinicola</name>
    <dbReference type="NCBI Taxonomy" id="574789"/>
    <lineage>
        <taxon>Eukaryota</taxon>
        <taxon>Fungi</taxon>
        <taxon>Dikarya</taxon>
        <taxon>Ascomycota</taxon>
        <taxon>Pezizomycotina</taxon>
        <taxon>Dothideomycetes</taxon>
        <taxon>Pleosporomycetidae</taxon>
        <taxon>Mytilinidiales</taxon>
        <taxon>Mytilinidiaceae</taxon>
        <taxon>Mytilinidion</taxon>
    </lineage>
</organism>
<feature type="region of interest" description="Disordered" evidence="1">
    <location>
        <begin position="137"/>
        <end position="161"/>
    </location>
</feature>
<reference evidence="2 4" key="1">
    <citation type="journal article" date="2020" name="Stud. Mycol.">
        <title>101 Dothideomycetes genomes: a test case for predicting lifestyles and emergence of pathogens.</title>
        <authorList>
            <person name="Haridas S."/>
            <person name="Albert R."/>
            <person name="Binder M."/>
            <person name="Bloem J."/>
            <person name="Labutti K."/>
            <person name="Salamov A."/>
            <person name="Andreopoulos B."/>
            <person name="Baker S."/>
            <person name="Barry K."/>
            <person name="Bills G."/>
            <person name="Bluhm B."/>
            <person name="Cannon C."/>
            <person name="Castanera R."/>
            <person name="Culley D."/>
            <person name="Daum C."/>
            <person name="Ezra D."/>
            <person name="Gonzalez J."/>
            <person name="Henrissat B."/>
            <person name="Kuo A."/>
            <person name="Liang C."/>
            <person name="Lipzen A."/>
            <person name="Lutzoni F."/>
            <person name="Magnuson J."/>
            <person name="Mondo S."/>
            <person name="Nolan M."/>
            <person name="Ohm R."/>
            <person name="Pangilinan J."/>
            <person name="Park H.-J."/>
            <person name="Ramirez L."/>
            <person name="Alfaro M."/>
            <person name="Sun H."/>
            <person name="Tritt A."/>
            <person name="Yoshinaga Y."/>
            <person name="Zwiers L.-H."/>
            <person name="Turgeon B."/>
            <person name="Goodwin S."/>
            <person name="Spatafora J."/>
            <person name="Crous P."/>
            <person name="Grigoriev I."/>
        </authorList>
    </citation>
    <scope>NUCLEOTIDE SEQUENCE</scope>
    <source>
        <strain evidence="2 4">CBS 304.34</strain>
    </source>
</reference>
<accession>A0A6A6Z0U8</accession>
<dbReference type="RefSeq" id="XP_033580749.1">
    <property type="nucleotide sequence ID" value="XM_033727103.1"/>
</dbReference>
<dbReference type="GeneID" id="54467996"/>
<keyword evidence="3" id="KW-1185">Reference proteome</keyword>
<name>A0A6A6Z0U8_9PEZI</name>
<evidence type="ECO:0000313" key="2">
    <source>
        <dbReference type="EMBL" id="KAF2813785.1"/>
    </source>
</evidence>
<dbReference type="AlphaFoldDB" id="A0A6A6Z0U8"/>
<evidence type="ECO:0000256" key="1">
    <source>
        <dbReference type="SAM" id="MobiDB-lite"/>
    </source>
</evidence>
<reference evidence="4" key="2">
    <citation type="submission" date="2020-04" db="EMBL/GenBank/DDBJ databases">
        <authorList>
            <consortium name="NCBI Genome Project"/>
        </authorList>
    </citation>
    <scope>NUCLEOTIDE SEQUENCE</scope>
    <source>
        <strain evidence="4">CBS 304.34</strain>
    </source>
</reference>
<proteinExistence type="predicted"/>
<protein>
    <submittedName>
        <fullName evidence="2 4">Uncharacterized protein</fullName>
    </submittedName>
</protein>
<dbReference type="EMBL" id="MU003695">
    <property type="protein sequence ID" value="KAF2813785.1"/>
    <property type="molecule type" value="Genomic_DNA"/>
</dbReference>
<dbReference type="Proteomes" id="UP000504636">
    <property type="component" value="Unplaced"/>
</dbReference>
<evidence type="ECO:0000313" key="4">
    <source>
        <dbReference type="RefSeq" id="XP_033580749.1"/>
    </source>
</evidence>
<reference evidence="4" key="3">
    <citation type="submission" date="2025-04" db="UniProtKB">
        <authorList>
            <consortium name="RefSeq"/>
        </authorList>
    </citation>
    <scope>IDENTIFICATION</scope>
    <source>
        <strain evidence="4">CBS 304.34</strain>
    </source>
</reference>
<gene>
    <name evidence="2 4" type="ORF">BDZ99DRAFT_553747</name>
</gene>